<dbReference type="Proteomes" id="UP000016927">
    <property type="component" value="Unassembled WGS sequence"/>
</dbReference>
<dbReference type="VEuPathDB" id="MicrosporidiaDB:NBO_1117g0002"/>
<accession>R0KLK3</accession>
<dbReference type="EMBL" id="KB910024">
    <property type="protein sequence ID" value="EOB11501.1"/>
    <property type="molecule type" value="Genomic_DNA"/>
</dbReference>
<sequence>MISKLIYYFYILQCQNEKKETFTVILDRNNISDINITANPQEIGNDSVSKFLWDKYFPKPFFYSIDQNALFNSTLMKDAKDKNSLFVAKVDCTNETINTIKIDKDAICNEDLFKDYNFAIICKDQNIDSIKNTLIYELKVETIRPLYLNLVKLFVDYSNEIRNYRILVGNKLTSQEAYNKAWKAESLSIELTNRIVKGLALLNVPSRSKFEFMSHMNYYADQFAEIERHIGESLKDCSREFNLSLKIGLLDKNEMYIFTRIAKEHLEFIMSSKKEKSV</sequence>
<dbReference type="HOGENOM" id="CLU_1001486_0_0_1"/>
<reference evidence="1 2" key="1">
    <citation type="journal article" date="2013" name="BMC Genomics">
        <title>Comparative genomics of parasitic silkworm microsporidia reveal an association between genome expansion and host adaptation.</title>
        <authorList>
            <person name="Pan G."/>
            <person name="Xu J."/>
            <person name="Li T."/>
            <person name="Xia Q."/>
            <person name="Liu S.L."/>
            <person name="Zhang G."/>
            <person name="Li S."/>
            <person name="Li C."/>
            <person name="Liu H."/>
            <person name="Yang L."/>
            <person name="Liu T."/>
            <person name="Zhang X."/>
            <person name="Wu Z."/>
            <person name="Fan W."/>
            <person name="Dang X."/>
            <person name="Xiang H."/>
            <person name="Tao M."/>
            <person name="Li Y."/>
            <person name="Hu J."/>
            <person name="Li Z."/>
            <person name="Lin L."/>
            <person name="Luo J."/>
            <person name="Geng L."/>
            <person name="Wang L."/>
            <person name="Long M."/>
            <person name="Wan Y."/>
            <person name="He N."/>
            <person name="Zhang Z."/>
            <person name="Lu C."/>
            <person name="Keeling P.J."/>
            <person name="Wang J."/>
            <person name="Xiang Z."/>
            <person name="Zhou Z."/>
        </authorList>
    </citation>
    <scope>NUCLEOTIDE SEQUENCE [LARGE SCALE GENOMIC DNA]</scope>
    <source>
        <strain evidence="2">CQ1 / CVCC 102059</strain>
    </source>
</reference>
<organism evidence="1 2">
    <name type="scientific">Nosema bombycis (strain CQ1 / CVCC 102059)</name>
    <name type="common">Microsporidian parasite</name>
    <name type="synonym">Pebrine of silkworm</name>
    <dbReference type="NCBI Taxonomy" id="578461"/>
    <lineage>
        <taxon>Eukaryota</taxon>
        <taxon>Fungi</taxon>
        <taxon>Fungi incertae sedis</taxon>
        <taxon>Microsporidia</taxon>
        <taxon>Nosematidae</taxon>
        <taxon>Nosema</taxon>
    </lineage>
</organism>
<evidence type="ECO:0000313" key="1">
    <source>
        <dbReference type="EMBL" id="EOB11501.1"/>
    </source>
</evidence>
<protein>
    <submittedName>
        <fullName evidence="1">Uncharacterized protein</fullName>
    </submittedName>
</protein>
<proteinExistence type="predicted"/>
<keyword evidence="2" id="KW-1185">Reference proteome</keyword>
<dbReference type="AlphaFoldDB" id="R0KLK3"/>
<gene>
    <name evidence="1" type="ORF">NBO_1117g0002</name>
</gene>
<evidence type="ECO:0000313" key="2">
    <source>
        <dbReference type="Proteomes" id="UP000016927"/>
    </source>
</evidence>
<name>R0KLK3_NOSB1</name>